<dbReference type="KEGG" id="tog:HNI00_07335"/>
<keyword evidence="1" id="KW-0238">DNA-binding</keyword>
<gene>
    <name evidence="1" type="ORF">HNI00_07335</name>
</gene>
<dbReference type="GO" id="GO:0003677">
    <property type="term" value="F:DNA binding"/>
    <property type="evidence" value="ECO:0007669"/>
    <property type="project" value="UniProtKB-KW"/>
</dbReference>
<protein>
    <submittedName>
        <fullName evidence="1">DNA-binding protein</fullName>
    </submittedName>
</protein>
<dbReference type="RefSeq" id="WP_316792036.1">
    <property type="nucleotide sequence ID" value="NZ_CP053540.1"/>
</dbReference>
<sequence length="69" mass="8081">MSKSDWVTTSVLCAALGISTKHVWKLRNEGLLKQGQHWRNIARPQAARPTYRWHLKRCEKAIETPQELR</sequence>
<dbReference type="InterPro" id="IPR038146">
    <property type="entry name" value="933W_put_Xis_sf"/>
</dbReference>
<name>A0AA96Y3Z1_9CYAN</name>
<dbReference type="EMBL" id="CP053540">
    <property type="protein sequence ID" value="WOB42989.1"/>
    <property type="molecule type" value="Genomic_DNA"/>
</dbReference>
<dbReference type="Gene3D" id="1.10.1660.60">
    <property type="entry name" value="Putative excisionased domain DUF1233"/>
    <property type="match status" value="1"/>
</dbReference>
<evidence type="ECO:0000313" key="1">
    <source>
        <dbReference type="EMBL" id="WOB42989.1"/>
    </source>
</evidence>
<reference evidence="1" key="1">
    <citation type="submission" date="2020-05" db="EMBL/GenBank/DDBJ databases">
        <authorList>
            <person name="Zhu T."/>
            <person name="Keshari N."/>
            <person name="Lu X."/>
        </authorList>
    </citation>
    <scope>NUCLEOTIDE SEQUENCE</scope>
    <source>
        <strain evidence="1">NK1-22</strain>
    </source>
</reference>
<organism evidence="1">
    <name type="scientific">Thermoleptolyngbya oregonensis NK1-22</name>
    <dbReference type="NCBI Taxonomy" id="2547457"/>
    <lineage>
        <taxon>Bacteria</taxon>
        <taxon>Bacillati</taxon>
        <taxon>Cyanobacteriota</taxon>
        <taxon>Cyanophyceae</taxon>
        <taxon>Oculatellales</taxon>
        <taxon>Oculatellaceae</taxon>
        <taxon>Thermoleptolyngbya</taxon>
    </lineage>
</organism>
<proteinExistence type="predicted"/>
<accession>A0AA96Y3Z1</accession>
<dbReference type="AlphaFoldDB" id="A0AA96Y3Z1"/>